<evidence type="ECO:0000256" key="1">
    <source>
        <dbReference type="ARBA" id="ARBA00001933"/>
    </source>
</evidence>
<dbReference type="Pfam" id="PF00291">
    <property type="entry name" value="PALP"/>
    <property type="match status" value="1"/>
</dbReference>
<comment type="pathway">
    <text evidence="2">Siderophore biosynthesis.</text>
</comment>
<evidence type="ECO:0000256" key="7">
    <source>
        <dbReference type="ARBA" id="ARBA00022679"/>
    </source>
</evidence>
<dbReference type="Gene3D" id="3.40.50.1100">
    <property type="match status" value="2"/>
</dbReference>
<dbReference type="CDD" id="cd01561">
    <property type="entry name" value="CBS_like"/>
    <property type="match status" value="1"/>
</dbReference>
<comment type="subunit">
    <text evidence="4">Homodimer.</text>
</comment>
<proteinExistence type="inferred from homology"/>
<reference evidence="10 11" key="1">
    <citation type="submission" date="2021-03" db="EMBL/GenBank/DDBJ databases">
        <title>novel species isolated from a fishpond in China.</title>
        <authorList>
            <person name="Lu H."/>
            <person name="Cai Z."/>
        </authorList>
    </citation>
    <scope>NUCLEOTIDE SEQUENCE [LARGE SCALE GENOMIC DNA]</scope>
    <source>
        <strain evidence="10 11">H41</strain>
    </source>
</reference>
<dbReference type="InterPro" id="IPR001926">
    <property type="entry name" value="TrpB-like_PALP"/>
</dbReference>
<dbReference type="NCBIfam" id="TIGR03945">
    <property type="entry name" value="PLP_SbnA_fam"/>
    <property type="match status" value="1"/>
</dbReference>
<comment type="caution">
    <text evidence="10">The sequence shown here is derived from an EMBL/GenBank/DDBJ whole genome shotgun (WGS) entry which is preliminary data.</text>
</comment>
<gene>
    <name evidence="10" type="primary">sbnA</name>
    <name evidence="10" type="ORF">J0A68_07490</name>
</gene>
<sequence>MTAFHSRYFSRVIDTVGDTPLIRLNRIFPKSSVLFFGKVESFNPGGSIKDRTALQLISHAMETGQLRPGDTVVESSSGNMAIGLAQVCKYFGLQLEVVVDPMVNRQNVRIMKAYGAHINYVEKPAQTGGFLQARLDKVQELLRRIPGSFWTNQYGNGQNPATHRKTMHEIVKDLGYAPDYLFAATSTCGTLMGCAQYIQLMALDTKLVAVDAVGSVIFNGPSGERKIPGHGAGRKSQFLEPEAVDRVVHVDDWDCVQGCRQLLDREALLCGGSSGAVLSAVAKVLPEIPRGSTVAMILCDRGERYLDTIYNEEWVNTQIRRGEVVELR</sequence>
<dbReference type="InterPro" id="IPR023927">
    <property type="entry name" value="SbnA"/>
</dbReference>
<dbReference type="EMBL" id="JAFKCT010000002">
    <property type="protein sequence ID" value="MBN7810792.1"/>
    <property type="molecule type" value="Genomic_DNA"/>
</dbReference>
<dbReference type="PANTHER" id="PTHR10314">
    <property type="entry name" value="CYSTATHIONINE BETA-SYNTHASE"/>
    <property type="match status" value="1"/>
</dbReference>
<accession>A0ABS3C0Z7</accession>
<dbReference type="Proteomes" id="UP000664317">
    <property type="component" value="Unassembled WGS sequence"/>
</dbReference>
<evidence type="ECO:0000256" key="6">
    <source>
        <dbReference type="ARBA" id="ARBA00016985"/>
    </source>
</evidence>
<dbReference type="InterPro" id="IPR050214">
    <property type="entry name" value="Cys_Synth/Cystath_Beta-Synth"/>
</dbReference>
<comment type="similarity">
    <text evidence="3">Belongs to the cysteine synthase/cystathionine beta-synthase family. SbnA subfamily.</text>
</comment>
<dbReference type="InterPro" id="IPR036052">
    <property type="entry name" value="TrpB-like_PALP_sf"/>
</dbReference>
<dbReference type="InterPro" id="IPR001216">
    <property type="entry name" value="P-phosphate_BS"/>
</dbReference>
<evidence type="ECO:0000259" key="9">
    <source>
        <dbReference type="Pfam" id="PF00291"/>
    </source>
</evidence>
<protein>
    <recommendedName>
        <fullName evidence="6">N-(2-amino-2-carboxyethyl)-L-glutamate synthase</fullName>
        <ecNumber evidence="5">2.5.1.140</ecNumber>
    </recommendedName>
</protein>
<keyword evidence="11" id="KW-1185">Reference proteome</keyword>
<dbReference type="EC" id="2.5.1.140" evidence="5"/>
<comment type="cofactor">
    <cofactor evidence="1">
        <name>pyridoxal 5'-phosphate</name>
        <dbReference type="ChEBI" id="CHEBI:597326"/>
    </cofactor>
</comment>
<feature type="domain" description="Tryptophan synthase beta chain-like PALP" evidence="9">
    <location>
        <begin position="14"/>
        <end position="300"/>
    </location>
</feature>
<dbReference type="PROSITE" id="PS00901">
    <property type="entry name" value="CYS_SYNTHASE"/>
    <property type="match status" value="1"/>
</dbReference>
<evidence type="ECO:0000313" key="10">
    <source>
        <dbReference type="EMBL" id="MBN7810792.1"/>
    </source>
</evidence>
<keyword evidence="8" id="KW-0663">Pyridoxal phosphate</keyword>
<organism evidence="10 11">
    <name type="scientific">Algoriphagus oliviformis</name>
    <dbReference type="NCBI Taxonomy" id="2811231"/>
    <lineage>
        <taxon>Bacteria</taxon>
        <taxon>Pseudomonadati</taxon>
        <taxon>Bacteroidota</taxon>
        <taxon>Cytophagia</taxon>
        <taxon>Cytophagales</taxon>
        <taxon>Cyclobacteriaceae</taxon>
        <taxon>Algoriphagus</taxon>
    </lineage>
</organism>
<name>A0ABS3C0Z7_9BACT</name>
<evidence type="ECO:0000256" key="5">
    <source>
        <dbReference type="ARBA" id="ARBA00012331"/>
    </source>
</evidence>
<keyword evidence="7" id="KW-0808">Transferase</keyword>
<evidence type="ECO:0000256" key="3">
    <source>
        <dbReference type="ARBA" id="ARBA00008519"/>
    </source>
</evidence>
<evidence type="ECO:0000256" key="2">
    <source>
        <dbReference type="ARBA" id="ARBA00004924"/>
    </source>
</evidence>
<evidence type="ECO:0000256" key="4">
    <source>
        <dbReference type="ARBA" id="ARBA00011738"/>
    </source>
</evidence>
<evidence type="ECO:0000256" key="8">
    <source>
        <dbReference type="ARBA" id="ARBA00022898"/>
    </source>
</evidence>
<dbReference type="RefSeq" id="WP_206577563.1">
    <property type="nucleotide sequence ID" value="NZ_JAFKCT010000002.1"/>
</dbReference>
<dbReference type="SUPFAM" id="SSF53686">
    <property type="entry name" value="Tryptophan synthase beta subunit-like PLP-dependent enzymes"/>
    <property type="match status" value="1"/>
</dbReference>
<evidence type="ECO:0000313" key="11">
    <source>
        <dbReference type="Proteomes" id="UP000664317"/>
    </source>
</evidence>